<evidence type="ECO:0000313" key="14">
    <source>
        <dbReference type="EMBL" id="KAF2877232.1"/>
    </source>
</evidence>
<accession>A0A7C8II83</accession>
<comment type="caution">
    <text evidence="14">The sequence shown here is derived from an EMBL/GenBank/DDBJ whole genome shotgun (WGS) entry which is preliminary data.</text>
</comment>
<dbReference type="GO" id="GO:0005789">
    <property type="term" value="C:endoplasmic reticulum membrane"/>
    <property type="evidence" value="ECO:0007669"/>
    <property type="project" value="UniProtKB-SubCell"/>
</dbReference>
<keyword evidence="3" id="KW-0444">Lipid biosynthesis</keyword>
<evidence type="ECO:0000256" key="13">
    <source>
        <dbReference type="SAM" id="Phobius"/>
    </source>
</evidence>
<evidence type="ECO:0000313" key="15">
    <source>
        <dbReference type="Proteomes" id="UP000481861"/>
    </source>
</evidence>
<dbReference type="Proteomes" id="UP000481861">
    <property type="component" value="Unassembled WGS sequence"/>
</dbReference>
<reference evidence="14 15" key="1">
    <citation type="submission" date="2020-01" db="EMBL/GenBank/DDBJ databases">
        <authorList>
            <consortium name="DOE Joint Genome Institute"/>
            <person name="Haridas S."/>
            <person name="Albert R."/>
            <person name="Binder M."/>
            <person name="Bloem J."/>
            <person name="Labutti K."/>
            <person name="Salamov A."/>
            <person name="Andreopoulos B."/>
            <person name="Baker S.E."/>
            <person name="Barry K."/>
            <person name="Bills G."/>
            <person name="Bluhm B.H."/>
            <person name="Cannon C."/>
            <person name="Castanera R."/>
            <person name="Culley D.E."/>
            <person name="Daum C."/>
            <person name="Ezra D."/>
            <person name="Gonzalez J.B."/>
            <person name="Henrissat B."/>
            <person name="Kuo A."/>
            <person name="Liang C."/>
            <person name="Lipzen A."/>
            <person name="Lutzoni F."/>
            <person name="Magnuson J."/>
            <person name="Mondo S."/>
            <person name="Nolan M."/>
            <person name="Ohm R."/>
            <person name="Pangilinan J."/>
            <person name="Park H.-J.H."/>
            <person name="Ramirez L."/>
            <person name="Alfaro M."/>
            <person name="Sun H."/>
            <person name="Tritt A."/>
            <person name="Yoshinaga Y."/>
            <person name="Zwiers L.-H.L."/>
            <person name="Turgeon B.G."/>
            <person name="Goodwin S.B."/>
            <person name="Spatafora J.W."/>
            <person name="Crous P.W."/>
            <person name="Grigoriev I.V."/>
        </authorList>
    </citation>
    <scope>NUCLEOTIDE SEQUENCE [LARGE SCALE GENOMIC DNA]</scope>
    <source>
        <strain evidence="14 15">CBS 611.86</strain>
    </source>
</reference>
<evidence type="ECO:0000256" key="2">
    <source>
        <dbReference type="ARBA" id="ARBA00005377"/>
    </source>
</evidence>
<evidence type="ECO:0000256" key="6">
    <source>
        <dbReference type="ARBA" id="ARBA00022955"/>
    </source>
</evidence>
<sequence>MWPFNTSAPAGYLPYFLLNASVLAFLHSIVCYISLKYSLKLFAGPRSPPPNATLAHVYAVKNVYSSAIRAYAAYDITNRPLYDLATLTLAGVLWLFLTEIVVYRTIRWRDAAFSLVDSGVGLWWMVHMRGWYLRGE</sequence>
<dbReference type="EMBL" id="JAADJZ010000002">
    <property type="protein sequence ID" value="KAF2877232.1"/>
    <property type="molecule type" value="Genomic_DNA"/>
</dbReference>
<keyword evidence="12" id="KW-0753">Steroid metabolism</keyword>
<keyword evidence="15" id="KW-1185">Reference proteome</keyword>
<evidence type="ECO:0000256" key="5">
    <source>
        <dbReference type="ARBA" id="ARBA00022824"/>
    </source>
</evidence>
<evidence type="ECO:0000256" key="3">
    <source>
        <dbReference type="ARBA" id="ARBA00022516"/>
    </source>
</evidence>
<keyword evidence="11" id="KW-1207">Sterol metabolism</keyword>
<keyword evidence="5" id="KW-0256">Endoplasmic reticulum</keyword>
<evidence type="ECO:0000256" key="4">
    <source>
        <dbReference type="ARBA" id="ARBA00022692"/>
    </source>
</evidence>
<dbReference type="GO" id="GO:0016126">
    <property type="term" value="P:sterol biosynthetic process"/>
    <property type="evidence" value="ECO:0007669"/>
    <property type="project" value="UniProtKB-KW"/>
</dbReference>
<protein>
    <submittedName>
        <fullName evidence="14">Ergosterol biosynthesis protein-like protein Erg28</fullName>
    </submittedName>
</protein>
<keyword evidence="7 13" id="KW-1133">Transmembrane helix</keyword>
<dbReference type="Pfam" id="PF03694">
    <property type="entry name" value="Erg28"/>
    <property type="match status" value="1"/>
</dbReference>
<dbReference type="OrthoDB" id="6485510at2759"/>
<evidence type="ECO:0000256" key="9">
    <source>
        <dbReference type="ARBA" id="ARBA00023098"/>
    </source>
</evidence>
<keyword evidence="6" id="KW-0752">Steroid biosynthesis</keyword>
<feature type="transmembrane region" description="Helical" evidence="13">
    <location>
        <begin position="12"/>
        <end position="35"/>
    </location>
</feature>
<evidence type="ECO:0000256" key="11">
    <source>
        <dbReference type="ARBA" id="ARBA00023166"/>
    </source>
</evidence>
<dbReference type="PANTHER" id="PTHR15451">
    <property type="entry name" value="ERGOSTEROL BIOSYNTHETIC PROTEIN 28-RELATED"/>
    <property type="match status" value="1"/>
</dbReference>
<evidence type="ECO:0000256" key="7">
    <source>
        <dbReference type="ARBA" id="ARBA00022989"/>
    </source>
</evidence>
<keyword evidence="8" id="KW-0756">Sterol biosynthesis</keyword>
<dbReference type="InterPro" id="IPR005352">
    <property type="entry name" value="Erg28"/>
</dbReference>
<gene>
    <name evidence="14" type="ORF">BDV95DRAFT_558723</name>
</gene>
<dbReference type="PANTHER" id="PTHR15451:SF19">
    <property type="entry name" value="ERGOSTEROL BIOSYNTHETIC PROTEIN 28 HOMOLOG"/>
    <property type="match status" value="1"/>
</dbReference>
<name>A0A7C8II83_9PLEO</name>
<keyword evidence="10 13" id="KW-0472">Membrane</keyword>
<evidence type="ECO:0000256" key="12">
    <source>
        <dbReference type="ARBA" id="ARBA00023221"/>
    </source>
</evidence>
<proteinExistence type="inferred from homology"/>
<organism evidence="14 15">
    <name type="scientific">Massariosphaeria phaeospora</name>
    <dbReference type="NCBI Taxonomy" id="100035"/>
    <lineage>
        <taxon>Eukaryota</taxon>
        <taxon>Fungi</taxon>
        <taxon>Dikarya</taxon>
        <taxon>Ascomycota</taxon>
        <taxon>Pezizomycotina</taxon>
        <taxon>Dothideomycetes</taxon>
        <taxon>Pleosporomycetidae</taxon>
        <taxon>Pleosporales</taxon>
        <taxon>Pleosporales incertae sedis</taxon>
        <taxon>Massariosphaeria</taxon>
    </lineage>
</organism>
<keyword evidence="9" id="KW-0443">Lipid metabolism</keyword>
<dbReference type="AlphaFoldDB" id="A0A7C8II83"/>
<feature type="transmembrane region" description="Helical" evidence="13">
    <location>
        <begin position="84"/>
        <end position="106"/>
    </location>
</feature>
<evidence type="ECO:0000256" key="1">
    <source>
        <dbReference type="ARBA" id="ARBA00004477"/>
    </source>
</evidence>
<keyword evidence="4 13" id="KW-0812">Transmembrane</keyword>
<evidence type="ECO:0000256" key="10">
    <source>
        <dbReference type="ARBA" id="ARBA00023136"/>
    </source>
</evidence>
<dbReference type="GO" id="GO:0030674">
    <property type="term" value="F:protein-macromolecule adaptor activity"/>
    <property type="evidence" value="ECO:0007669"/>
    <property type="project" value="TreeGrafter"/>
</dbReference>
<comment type="similarity">
    <text evidence="2">Belongs to the ERG28 family.</text>
</comment>
<evidence type="ECO:0000256" key="8">
    <source>
        <dbReference type="ARBA" id="ARBA00023011"/>
    </source>
</evidence>
<comment type="subcellular location">
    <subcellularLocation>
        <location evidence="1">Endoplasmic reticulum membrane</location>
        <topology evidence="1">Multi-pass membrane protein</topology>
    </subcellularLocation>
</comment>